<feature type="domain" description="Rab-GAP TBC" evidence="2">
    <location>
        <begin position="538"/>
        <end position="788"/>
    </location>
</feature>
<dbReference type="InterPro" id="IPR035969">
    <property type="entry name" value="Rab-GAP_TBC_sf"/>
</dbReference>
<dbReference type="Gene3D" id="1.10.8.270">
    <property type="entry name" value="putative rabgap domain of human tbc1 domain family member 14 like domains"/>
    <property type="match status" value="1"/>
</dbReference>
<dbReference type="FunFam" id="1.10.8.270:FF:000023">
    <property type="entry name" value="TBC domain-containing protein C1778.09"/>
    <property type="match status" value="1"/>
</dbReference>
<evidence type="ECO:0000313" key="4">
    <source>
        <dbReference type="Proteomes" id="UP000245768"/>
    </source>
</evidence>
<feature type="compositionally biased region" description="Polar residues" evidence="1">
    <location>
        <begin position="508"/>
        <end position="519"/>
    </location>
</feature>
<dbReference type="PANTHER" id="PTHR47219:SF9">
    <property type="entry name" value="GTPASE ACTIVATING PROTEIN AND CENTROSOME-ASSOCIATED, ISOFORM B"/>
    <property type="match status" value="1"/>
</dbReference>
<dbReference type="InParanoid" id="A0A316YXK1"/>
<dbReference type="InterPro" id="IPR000195">
    <property type="entry name" value="Rab-GAP-TBC_dom"/>
</dbReference>
<dbReference type="Gene3D" id="1.10.472.80">
    <property type="entry name" value="Ypt/Rab-GAP domain of gyp1p, domain 3"/>
    <property type="match status" value="1"/>
</dbReference>
<feature type="compositionally biased region" description="Low complexity" evidence="1">
    <location>
        <begin position="573"/>
        <end position="584"/>
    </location>
</feature>
<evidence type="ECO:0000313" key="3">
    <source>
        <dbReference type="EMBL" id="PWN93484.1"/>
    </source>
</evidence>
<dbReference type="InterPro" id="IPR050302">
    <property type="entry name" value="Rab_GAP_TBC_domain"/>
</dbReference>
<feature type="compositionally biased region" description="Basic and acidic residues" evidence="1">
    <location>
        <begin position="22"/>
        <end position="35"/>
    </location>
</feature>
<dbReference type="Pfam" id="PF00566">
    <property type="entry name" value="RabGAP-TBC"/>
    <property type="match status" value="2"/>
</dbReference>
<feature type="region of interest" description="Disordered" evidence="1">
    <location>
        <begin position="1"/>
        <end position="151"/>
    </location>
</feature>
<feature type="compositionally biased region" description="Polar residues" evidence="1">
    <location>
        <begin position="73"/>
        <end position="89"/>
    </location>
</feature>
<feature type="compositionally biased region" description="Basic and acidic residues" evidence="1">
    <location>
        <begin position="165"/>
        <end position="184"/>
    </location>
</feature>
<dbReference type="RefSeq" id="XP_025380682.1">
    <property type="nucleotide sequence ID" value="XM_025520528.1"/>
</dbReference>
<dbReference type="SMART" id="SM00164">
    <property type="entry name" value="TBC"/>
    <property type="match status" value="1"/>
</dbReference>
<accession>A0A316YXK1</accession>
<feature type="compositionally biased region" description="Low complexity" evidence="1">
    <location>
        <begin position="492"/>
        <end position="507"/>
    </location>
</feature>
<dbReference type="PROSITE" id="PS50086">
    <property type="entry name" value="TBC_RABGAP"/>
    <property type="match status" value="1"/>
</dbReference>
<gene>
    <name evidence="3" type="ORF">FA10DRAFT_264128</name>
</gene>
<feature type="compositionally biased region" description="Low complexity" evidence="1">
    <location>
        <begin position="105"/>
        <end position="122"/>
    </location>
</feature>
<dbReference type="GeneID" id="37042444"/>
<feature type="region of interest" description="Disordered" evidence="1">
    <location>
        <begin position="561"/>
        <end position="588"/>
    </location>
</feature>
<protein>
    <recommendedName>
        <fullName evidence="2">Rab-GAP TBC domain-containing protein</fullName>
    </recommendedName>
</protein>
<feature type="compositionally biased region" description="Polar residues" evidence="1">
    <location>
        <begin position="238"/>
        <end position="261"/>
    </location>
</feature>
<reference evidence="3 4" key="1">
    <citation type="journal article" date="2018" name="Mol. Biol. Evol.">
        <title>Broad Genomic Sampling Reveals a Smut Pathogenic Ancestry of the Fungal Clade Ustilaginomycotina.</title>
        <authorList>
            <person name="Kijpornyongpan T."/>
            <person name="Mondo S.J."/>
            <person name="Barry K."/>
            <person name="Sandor L."/>
            <person name="Lee J."/>
            <person name="Lipzen A."/>
            <person name="Pangilinan J."/>
            <person name="LaButti K."/>
            <person name="Hainaut M."/>
            <person name="Henrissat B."/>
            <person name="Grigoriev I.V."/>
            <person name="Spatafora J.W."/>
            <person name="Aime M.C."/>
        </authorList>
    </citation>
    <scope>NUCLEOTIDE SEQUENCE [LARGE SCALE GENOMIC DNA]</scope>
    <source>
        <strain evidence="3 4">MCA 4198</strain>
    </source>
</reference>
<dbReference type="AlphaFoldDB" id="A0A316YXK1"/>
<dbReference type="STRING" id="215250.A0A316YXK1"/>
<evidence type="ECO:0000259" key="2">
    <source>
        <dbReference type="PROSITE" id="PS50086"/>
    </source>
</evidence>
<name>A0A316YXK1_9BASI</name>
<dbReference type="PANTHER" id="PTHR47219">
    <property type="entry name" value="RAB GTPASE-ACTIVATING PROTEIN 1-LIKE"/>
    <property type="match status" value="1"/>
</dbReference>
<dbReference type="EMBL" id="KZ819634">
    <property type="protein sequence ID" value="PWN93484.1"/>
    <property type="molecule type" value="Genomic_DNA"/>
</dbReference>
<dbReference type="GO" id="GO:0005096">
    <property type="term" value="F:GTPase activator activity"/>
    <property type="evidence" value="ECO:0007669"/>
    <property type="project" value="TreeGrafter"/>
</dbReference>
<dbReference type="OrthoDB" id="294251at2759"/>
<organism evidence="3 4">
    <name type="scientific">Acaromyces ingoldii</name>
    <dbReference type="NCBI Taxonomy" id="215250"/>
    <lineage>
        <taxon>Eukaryota</taxon>
        <taxon>Fungi</taxon>
        <taxon>Dikarya</taxon>
        <taxon>Basidiomycota</taxon>
        <taxon>Ustilaginomycotina</taxon>
        <taxon>Exobasidiomycetes</taxon>
        <taxon>Exobasidiales</taxon>
        <taxon>Cryptobasidiaceae</taxon>
        <taxon>Acaromyces</taxon>
    </lineage>
</organism>
<dbReference type="Proteomes" id="UP000245768">
    <property type="component" value="Unassembled WGS sequence"/>
</dbReference>
<proteinExistence type="predicted"/>
<dbReference type="SUPFAM" id="SSF47923">
    <property type="entry name" value="Ypt/Rab-GAP domain of gyp1p"/>
    <property type="match status" value="2"/>
</dbReference>
<feature type="region of interest" description="Disordered" evidence="1">
    <location>
        <begin position="165"/>
        <end position="288"/>
    </location>
</feature>
<sequence>MVSGPASPTGSASNSPSLNGTRLERPPRSSLREIRTAPNSEDGEQTPAEGSAPPSPLLAKPLPSLPFPRGMQVATSHSSPSLAAQNNTLGKPYLQTPKPLEDKSSSSQPSLRQLALASSASSPLPPPPSTKALLTQNPNPSENWTGPEDADGAYVRKTYDWFDRHGVTGDGLVEGREWTRERGNKAVWQQPKKKRPSSSAGAVKRKDNELGSRSGHSPFPTGSAMRAVVGPDGKLSPSPHTQPLPTVSSNAQSSGRASPSYSHVEVLDSPTSTGHPTSPSRPSIARVPSTSTIATHSEESAYSGEEALEGTLRSNLNPEDEVRHQQAFEENEKARTEMLRKIDRYGFFAKDEGDLVGKGRITILTERAFSSFPKKRLRIGNVNPGSSTISTSSGITTRRGALIGAGGGGGIGASASFVVTPSPSIMADNTLEEARRASDGLRSDSTGSAEDYETKILRQISSQRSSNAYAARPKESLRVAKWAHMLQVEGAKISSSSSDGDSKGAPSQKQNSFSYQLSDKATKTEARRKKLKSRVYKGVPDRWRAAAWWAMLTNDEKMLSNSVSKKGRKHNPDASSDPASSLSNAGTRSSDAHASTLFQSVAEYFQLTMQPSTHDVQIDLDVPRTISGHYLFHTRYGQGQRSLFHVLHAFSLLCPQCGYCQGMGPIAATLLVYLPPERAYATLVHLHDYTPPSNASSASSSLAISTAEGGTKYGLHETFSPGFPGLGENFYVQRALCPLLGLGPVLEVLDDQMISTSAYATKWYITLYANVVSFETQLRIWDAFVCIGKDVLVGVALGLLWALRNRIMGREKVASGGKSAWEEHGTTTTHSAEGPASFETILEALTAEFLLQDDDGLMRWVERLLARDDVVKRIAKARREYRTLVEAGKQPMML</sequence>
<evidence type="ECO:0000256" key="1">
    <source>
        <dbReference type="SAM" id="MobiDB-lite"/>
    </source>
</evidence>
<feature type="compositionally biased region" description="Polar residues" evidence="1">
    <location>
        <begin position="1"/>
        <end position="20"/>
    </location>
</feature>
<dbReference type="GO" id="GO:0031267">
    <property type="term" value="F:small GTPase binding"/>
    <property type="evidence" value="ECO:0007669"/>
    <property type="project" value="TreeGrafter"/>
</dbReference>
<feature type="compositionally biased region" description="Low complexity" evidence="1">
    <location>
        <begin position="269"/>
        <end position="283"/>
    </location>
</feature>
<keyword evidence="4" id="KW-1185">Reference proteome</keyword>
<feature type="region of interest" description="Disordered" evidence="1">
    <location>
        <begin position="492"/>
        <end position="534"/>
    </location>
</feature>